<sequence>MSVPTRKVETYPDGTIKSETWILNSKFHRLDGPAYREWHTNGKNKYEIWGKDDKLHRLDGPASQTWYRSGKIWSEVWYKNDELHRLDGFAYQEWDTEGKQIYGKYMMNGKEFTDIEYLKAGGYIGNLWFAPQYEMKRYISPHEIFPQGYKQMVTMFYMAHMYIAELKGYGGYGKWIKDHKVQLPWLLFIPVMQNVNPCWLLEE</sequence>
<accession>A0A6C0IZH8</accession>
<proteinExistence type="predicted"/>
<reference evidence="1" key="1">
    <citation type="journal article" date="2020" name="Nature">
        <title>Giant virus diversity and host interactions through global metagenomics.</title>
        <authorList>
            <person name="Schulz F."/>
            <person name="Roux S."/>
            <person name="Paez-Espino D."/>
            <person name="Jungbluth S."/>
            <person name="Walsh D.A."/>
            <person name="Denef V.J."/>
            <person name="McMahon K.D."/>
            <person name="Konstantinidis K.T."/>
            <person name="Eloe-Fadrosh E.A."/>
            <person name="Kyrpides N.C."/>
            <person name="Woyke T."/>
        </authorList>
    </citation>
    <scope>NUCLEOTIDE SEQUENCE</scope>
    <source>
        <strain evidence="1">GVMAG-M-3300024336-7</strain>
    </source>
</reference>
<dbReference type="AlphaFoldDB" id="A0A6C0IZH8"/>
<protein>
    <submittedName>
        <fullName evidence="1">Uncharacterized protein</fullName>
    </submittedName>
</protein>
<organism evidence="1">
    <name type="scientific">viral metagenome</name>
    <dbReference type="NCBI Taxonomy" id="1070528"/>
    <lineage>
        <taxon>unclassified sequences</taxon>
        <taxon>metagenomes</taxon>
        <taxon>organismal metagenomes</taxon>
    </lineage>
</organism>
<name>A0A6C0IZH8_9ZZZZ</name>
<evidence type="ECO:0000313" key="1">
    <source>
        <dbReference type="EMBL" id="QHT96913.1"/>
    </source>
</evidence>
<dbReference type="EMBL" id="MN740270">
    <property type="protein sequence ID" value="QHT96913.1"/>
    <property type="molecule type" value="Genomic_DNA"/>
</dbReference>